<evidence type="ECO:0000256" key="1">
    <source>
        <dbReference type="SAM" id="MobiDB-lite"/>
    </source>
</evidence>
<feature type="compositionally biased region" description="Low complexity" evidence="1">
    <location>
        <begin position="324"/>
        <end position="355"/>
    </location>
</feature>
<dbReference type="Proteomes" id="UP000063699">
    <property type="component" value="Chromosome"/>
</dbReference>
<dbReference type="InterPro" id="IPR038332">
    <property type="entry name" value="PPE_sf"/>
</dbReference>
<dbReference type="RefSeq" id="WP_054289804.1">
    <property type="nucleotide sequence ID" value="NZ_CP012752.1"/>
</dbReference>
<dbReference type="OrthoDB" id="3602820at2"/>
<reference evidence="2 3" key="1">
    <citation type="submission" date="2015-07" db="EMBL/GenBank/DDBJ databases">
        <title>Genome sequencing of Kibdelosporangium phytohabitans.</title>
        <authorList>
            <person name="Qin S."/>
            <person name="Xing K."/>
        </authorList>
    </citation>
    <scope>NUCLEOTIDE SEQUENCE [LARGE SCALE GENOMIC DNA]</scope>
    <source>
        <strain evidence="2 3">KLBMP1111</strain>
    </source>
</reference>
<name>A0A0N9I065_9PSEU</name>
<feature type="compositionally biased region" description="Gly residues" evidence="1">
    <location>
        <begin position="309"/>
        <end position="323"/>
    </location>
</feature>
<dbReference type="STRING" id="860235.AOZ06_14090"/>
<dbReference type="EMBL" id="CP012752">
    <property type="protein sequence ID" value="ALG07894.1"/>
    <property type="molecule type" value="Genomic_DNA"/>
</dbReference>
<gene>
    <name evidence="2" type="ORF">AOZ06_14090</name>
</gene>
<evidence type="ECO:0000313" key="3">
    <source>
        <dbReference type="Proteomes" id="UP000063699"/>
    </source>
</evidence>
<feature type="compositionally biased region" description="Pro residues" evidence="1">
    <location>
        <begin position="176"/>
        <end position="188"/>
    </location>
</feature>
<feature type="compositionally biased region" description="Gly residues" evidence="1">
    <location>
        <begin position="262"/>
        <end position="274"/>
    </location>
</feature>
<dbReference type="Gene3D" id="1.20.1260.20">
    <property type="entry name" value="PPE superfamily"/>
    <property type="match status" value="1"/>
</dbReference>
<feature type="compositionally biased region" description="Basic and acidic residues" evidence="1">
    <location>
        <begin position="358"/>
        <end position="367"/>
    </location>
</feature>
<keyword evidence="3" id="KW-1185">Reference proteome</keyword>
<feature type="compositionally biased region" description="Low complexity" evidence="1">
    <location>
        <begin position="228"/>
        <end position="241"/>
    </location>
</feature>
<proteinExistence type="predicted"/>
<accession>A0A0N9I065</accession>
<dbReference type="AlphaFoldDB" id="A0A0N9I065"/>
<dbReference type="KEGG" id="kphy:AOZ06_14090"/>
<sequence>MFLSGQEIYENFTKGRGPADLFGGVDALAEVVRTYDQRCDQIKSLLGKMDTVWKGDAAGAAHRGVGPLAVEHALAAPAMDGMRDLVDRQAGSFVDARNTVVPVPPAPEKVDPLAAFLKPGDFVTYQQQLSDHNTAAQRNVDVMRGYEGASTYNMNMPRTYGSITADQSEIRVAQPAAPPPPPPSGPPRPGDRPSPLKPRQGVSRPPAGHVDERPGVSAPSVDAPADRPGTTGPATPPSQSGPGPGTTPGGHKSPIPPPGLGTSTGTGTGSGTGVTGLSDTASGVGGIPAAGVGSPGRAGIPGAATGVPGKDGPGGRPGAGAVSGPGAAAEAAAARNVPTGRTTPGGMPMGAVPAGRNQNKDDEERQRTSFLEEPDPEAVFGTDEPTAPPVIGG</sequence>
<protein>
    <recommendedName>
        <fullName evidence="4">PPE family domain-containing protein</fullName>
    </recommendedName>
</protein>
<feature type="compositionally biased region" description="Gly residues" evidence="1">
    <location>
        <begin position="283"/>
        <end position="296"/>
    </location>
</feature>
<feature type="region of interest" description="Disordered" evidence="1">
    <location>
        <begin position="173"/>
        <end position="393"/>
    </location>
</feature>
<organism evidence="2 3">
    <name type="scientific">Kibdelosporangium phytohabitans</name>
    <dbReference type="NCBI Taxonomy" id="860235"/>
    <lineage>
        <taxon>Bacteria</taxon>
        <taxon>Bacillati</taxon>
        <taxon>Actinomycetota</taxon>
        <taxon>Actinomycetes</taxon>
        <taxon>Pseudonocardiales</taxon>
        <taxon>Pseudonocardiaceae</taxon>
        <taxon>Kibdelosporangium</taxon>
    </lineage>
</organism>
<evidence type="ECO:0000313" key="2">
    <source>
        <dbReference type="EMBL" id="ALG07894.1"/>
    </source>
</evidence>
<evidence type="ECO:0008006" key="4">
    <source>
        <dbReference type="Google" id="ProtNLM"/>
    </source>
</evidence>